<keyword evidence="2" id="KW-0812">Transmembrane</keyword>
<dbReference type="EMBL" id="LSRX01001305">
    <property type="protein sequence ID" value="OLP81174.1"/>
    <property type="molecule type" value="Genomic_DNA"/>
</dbReference>
<dbReference type="PANTHER" id="PTHR11319:SF35">
    <property type="entry name" value="OUTER MEMBRANE PROTEIN PMPC-RELATED"/>
    <property type="match status" value="1"/>
</dbReference>
<dbReference type="InterPro" id="IPR029063">
    <property type="entry name" value="SAM-dependent_MTases_sf"/>
</dbReference>
<keyword evidence="2" id="KW-0472">Membrane</keyword>
<gene>
    <name evidence="3" type="ORF">AK812_SmicGene38314</name>
</gene>
<organism evidence="3 4">
    <name type="scientific">Symbiodinium microadriaticum</name>
    <name type="common">Dinoflagellate</name>
    <name type="synonym">Zooxanthella microadriatica</name>
    <dbReference type="NCBI Taxonomy" id="2951"/>
    <lineage>
        <taxon>Eukaryota</taxon>
        <taxon>Sar</taxon>
        <taxon>Alveolata</taxon>
        <taxon>Dinophyceae</taxon>
        <taxon>Suessiales</taxon>
        <taxon>Symbiodiniaceae</taxon>
        <taxon>Symbiodinium</taxon>
    </lineage>
</organism>
<keyword evidence="2" id="KW-1133">Transmembrane helix</keyword>
<feature type="transmembrane region" description="Helical" evidence="2">
    <location>
        <begin position="337"/>
        <end position="356"/>
    </location>
</feature>
<dbReference type="Proteomes" id="UP000186817">
    <property type="component" value="Unassembled WGS sequence"/>
</dbReference>
<comment type="caution">
    <text evidence="3">The sequence shown here is derived from an EMBL/GenBank/DDBJ whole genome shotgun (WGS) entry which is preliminary data.</text>
</comment>
<feature type="region of interest" description="Disordered" evidence="1">
    <location>
        <begin position="473"/>
        <end position="492"/>
    </location>
</feature>
<dbReference type="OrthoDB" id="10532045at2759"/>
<name>A0A1Q9CE11_SYMMI</name>
<accession>A0A1Q9CE11</accession>
<feature type="transmembrane region" description="Helical" evidence="2">
    <location>
        <begin position="72"/>
        <end position="103"/>
    </location>
</feature>
<sequence>MDQLAHAAGYLRGEGFAVSSILAGWSPPSAESLLPPDLLAESLASRNHTSWFSEESGPLRESLKDFQYSTELYALAFWVCLPLVLWLLLYVSNFLYVWICLIWDSSFNSRAIIFYQELVEDGTKETLATYDAEDWLAFIQAYFQKWGFFGLWSWDLAEARGEGFCAWARVFTKQSRPLLISLILVLYGSVLDGLLQFMRCGEVPHEDVRRSLYAQEVECQSWDTHLARLCAAIAACWLFGVPMVLGYLLHRSRNNLSDDFEFPVEVSVLSFGYRLGCWGWESYLFLLKGFVISGNHLLSPTNRSSFLFLLAVIHGFLSRAFQPFTSRSDFAMVKADGHFALFFVVQSILIQFLAVSTSIPRNLRILGVILVSLMVLLNVLLVGYLVTACFGCWQDTLVESYEFYDWELWKSKRGCFSRFMKMPMKMLQDHYKRRVRRRPYVSFDPTFGWLTVCGSRGDLAKATVNWHGGKVPDLSSAPTVPNPEVEESTAGQRRKDIASVLDGLGACDNGKFGQALIEPVLNQMLQAPRRPPLDSDESRFKLLFSDGIVYDFVQKQSRPARPLDRMCKSMACSFEPWTPPPEAPIVSEKLCRWLPRQSGTLEDDELGEEIEADLEQLATECALLRLLNDIFEGWHPVQRYLQQAAERLCLIKGSATFSVLEMEFIIRAAFVFARRAELQKSKLARPLTLISKETTTINTRASSSSYEPLAPRIRRRYQTQLICHSFFNDSTRVLFFYSRVEFIRQGRQREWAITYVLQELYVKKENQVPPELPILQSNLKKGSEPAPDQVPGVLREFTRPTSVLVAFLAMLVGDADRQNASAESRAVTSTAREFLKNLVMRAALTSEFRVVVVNLGDGSATNVPVAGNGAIPGGSIWQDDAHVDFVTTAASSPNVAELICFALYPEFQDSSQDFQLLRCVAVGMLAQLAKFLAASLDLVKVLLLPQAFQKFQESATFKVNPAEYAHRAAYIKRLQEAFKAMHGAMTTLVTETDPSSDAYFAEQGRREVAANQESEVAWQQIHAALGSDLLQEVKELCHQPIMDHVSWGNHVSRSQHPSPCMFRDVTDLVPLLKSPRLSTASFVQKKHEAFSSVMQTELPCCTHRETCAIPPVDIDVSGLPCTDQSRMKRGREFFEGSTSPVFIAWAIRLKRQGIKLAVLENTPDIPQEQLDSLLGDMYDIRKLDVDLSHCGHGGASRRRVYFLLTLKDAFEVLAEPSDLYQMVVDIVKSVGQTRVRDYFHAGPVELMCEAEHVARQRGKVVVPGHFDFSYLLNEREKLVIRELDAKFWQTQGRDPSLDPDLVYCLADNPQFTCLWSATSGRLPCLRRNAGSAKFWSPLRKRWLTGYAPCLFPCDIAWQQLVGNCMAFSNVALVLMVFLSSFRPLIGADESCNAQPSNDGGGMQRESYYKLFCFSLPEFQPLI</sequence>
<evidence type="ECO:0000256" key="2">
    <source>
        <dbReference type="SAM" id="Phobius"/>
    </source>
</evidence>
<evidence type="ECO:0000313" key="4">
    <source>
        <dbReference type="Proteomes" id="UP000186817"/>
    </source>
</evidence>
<feature type="transmembrane region" description="Helical" evidence="2">
    <location>
        <begin position="226"/>
        <end position="249"/>
    </location>
</feature>
<feature type="transmembrane region" description="Helical" evidence="2">
    <location>
        <begin position="363"/>
        <end position="386"/>
    </location>
</feature>
<feature type="transmembrane region" description="Helical" evidence="2">
    <location>
        <begin position="178"/>
        <end position="198"/>
    </location>
</feature>
<evidence type="ECO:0000256" key="1">
    <source>
        <dbReference type="SAM" id="MobiDB-lite"/>
    </source>
</evidence>
<protein>
    <submittedName>
        <fullName evidence="3">Uncharacterized protein</fullName>
    </submittedName>
</protein>
<dbReference type="Gene3D" id="3.40.50.150">
    <property type="entry name" value="Vaccinia Virus protein VP39"/>
    <property type="match status" value="1"/>
</dbReference>
<evidence type="ECO:0000313" key="3">
    <source>
        <dbReference type="EMBL" id="OLP81174.1"/>
    </source>
</evidence>
<reference evidence="3 4" key="1">
    <citation type="submission" date="2016-02" db="EMBL/GenBank/DDBJ databases">
        <title>Genome analysis of coral dinoflagellate symbionts highlights evolutionary adaptations to a symbiotic lifestyle.</title>
        <authorList>
            <person name="Aranda M."/>
            <person name="Li Y."/>
            <person name="Liew Y.J."/>
            <person name="Baumgarten S."/>
            <person name="Simakov O."/>
            <person name="Wilson M."/>
            <person name="Piel J."/>
            <person name="Ashoor H."/>
            <person name="Bougouffa S."/>
            <person name="Bajic V.B."/>
            <person name="Ryu T."/>
            <person name="Ravasi T."/>
            <person name="Bayer T."/>
            <person name="Micklem G."/>
            <person name="Kim H."/>
            <person name="Bhak J."/>
            <person name="Lajeunesse T.C."/>
            <person name="Voolstra C.R."/>
        </authorList>
    </citation>
    <scope>NUCLEOTIDE SEQUENCE [LARGE SCALE GENOMIC DNA]</scope>
    <source>
        <strain evidence="3 4">CCMP2467</strain>
    </source>
</reference>
<keyword evidence="4" id="KW-1185">Reference proteome</keyword>
<dbReference type="SUPFAM" id="SSF53335">
    <property type="entry name" value="S-adenosyl-L-methionine-dependent methyltransferases"/>
    <property type="match status" value="1"/>
</dbReference>
<feature type="transmembrane region" description="Helical" evidence="2">
    <location>
        <begin position="306"/>
        <end position="325"/>
    </location>
</feature>
<dbReference type="PANTHER" id="PTHR11319">
    <property type="entry name" value="G PROTEIN-COUPLED RECEPTOR-RELATED"/>
    <property type="match status" value="1"/>
</dbReference>
<proteinExistence type="predicted"/>